<gene>
    <name evidence="1" type="ORF">WMO63_06725</name>
</gene>
<evidence type="ECO:0000313" key="2">
    <source>
        <dbReference type="Proteomes" id="UP001465426"/>
    </source>
</evidence>
<name>A0ABV1EZ43_9BACI</name>
<dbReference type="EMBL" id="JBBMFN010000011">
    <property type="protein sequence ID" value="MEQ2465362.1"/>
    <property type="molecule type" value="Genomic_DNA"/>
</dbReference>
<comment type="caution">
    <text evidence="1">The sequence shown here is derived from an EMBL/GenBank/DDBJ whole genome shotgun (WGS) entry which is preliminary data.</text>
</comment>
<evidence type="ECO:0000313" key="1">
    <source>
        <dbReference type="EMBL" id="MEQ2465362.1"/>
    </source>
</evidence>
<accession>A0ABV1EZ43</accession>
<sequence>MVKTKGKIVTASMYIRVGRKPKEPSDPVKQLKEYLIRMGYINGYRSLVDYEHLSQNSQTLNKSWSLVRENPPIVDIDLWGRVQDMTRGRQIS</sequence>
<organism evidence="1 2">
    <name type="scientific">Niallia hominis</name>
    <dbReference type="NCBI Taxonomy" id="3133173"/>
    <lineage>
        <taxon>Bacteria</taxon>
        <taxon>Bacillati</taxon>
        <taxon>Bacillota</taxon>
        <taxon>Bacilli</taxon>
        <taxon>Bacillales</taxon>
        <taxon>Bacillaceae</taxon>
        <taxon>Niallia</taxon>
    </lineage>
</organism>
<proteinExistence type="predicted"/>
<dbReference type="RefSeq" id="WP_235252351.1">
    <property type="nucleotide sequence ID" value="NZ_JBBMFN010000011.1"/>
</dbReference>
<reference evidence="1 2" key="1">
    <citation type="submission" date="2024-03" db="EMBL/GenBank/DDBJ databases">
        <title>Human intestinal bacterial collection.</title>
        <authorList>
            <person name="Pauvert C."/>
            <person name="Hitch T.C.A."/>
            <person name="Clavel T."/>
        </authorList>
    </citation>
    <scope>NUCLEOTIDE SEQUENCE [LARGE SCALE GENOMIC DNA]</scope>
    <source>
        <strain evidence="1 2">CLA-SR-H024</strain>
    </source>
</reference>
<keyword evidence="2" id="KW-1185">Reference proteome</keyword>
<dbReference type="Proteomes" id="UP001465426">
    <property type="component" value="Unassembled WGS sequence"/>
</dbReference>
<protein>
    <submittedName>
        <fullName evidence="1">Uncharacterized protein</fullName>
    </submittedName>
</protein>